<dbReference type="AlphaFoldDB" id="A0A4S5BIS9"/>
<keyword evidence="2" id="KW-0288">FMN</keyword>
<evidence type="ECO:0000259" key="3">
    <source>
        <dbReference type="PROSITE" id="PS50902"/>
    </source>
</evidence>
<sequence>MCTPSPPDATQALTQPPVLLVYASHFGQAKQITLAIAEQLRQQGIAAHCMALPSGQAVQAIAGHWRAVLWIASVRYGRFAKSLAPFIHAQQAAAAQTPWGFASVSLTARKPEKRSPEAHRNTQQFLARLQQQGLQPQWAAVFPGALRYPRYGWLDKHMIGLIMRITGGVTDTRLEVEYTDWDAVRAWASQIAATLQAD</sequence>
<protein>
    <submittedName>
        <fullName evidence="4">Menaquinone-dependent protoporphyrinogen IX dehydrogenase</fullName>
        <ecNumber evidence="4">1.3.5.3</ecNumber>
    </submittedName>
</protein>
<dbReference type="RefSeq" id="WP_136407942.1">
    <property type="nucleotide sequence ID" value="NZ_SSWX01000037.1"/>
</dbReference>
<keyword evidence="5" id="KW-1185">Reference proteome</keyword>
<organism evidence="4 5">
    <name type="scientific">Lampropedia aestuarii</name>
    <dbReference type="NCBI Taxonomy" id="2562762"/>
    <lineage>
        <taxon>Bacteria</taxon>
        <taxon>Pseudomonadati</taxon>
        <taxon>Pseudomonadota</taxon>
        <taxon>Betaproteobacteria</taxon>
        <taxon>Burkholderiales</taxon>
        <taxon>Comamonadaceae</taxon>
        <taxon>Lampropedia</taxon>
    </lineage>
</organism>
<dbReference type="InterPro" id="IPR052200">
    <property type="entry name" value="Protoporphyrinogen_IX_DH"/>
</dbReference>
<evidence type="ECO:0000256" key="2">
    <source>
        <dbReference type="ARBA" id="ARBA00022643"/>
    </source>
</evidence>
<dbReference type="PROSITE" id="PS50902">
    <property type="entry name" value="FLAVODOXIN_LIKE"/>
    <property type="match status" value="1"/>
</dbReference>
<dbReference type="EMBL" id="SSWX01000037">
    <property type="protein sequence ID" value="THJ30705.1"/>
    <property type="molecule type" value="Genomic_DNA"/>
</dbReference>
<dbReference type="GO" id="GO:0006783">
    <property type="term" value="P:heme biosynthetic process"/>
    <property type="evidence" value="ECO:0007669"/>
    <property type="project" value="TreeGrafter"/>
</dbReference>
<dbReference type="Pfam" id="PF12724">
    <property type="entry name" value="Flavodoxin_5"/>
    <property type="match status" value="1"/>
</dbReference>
<dbReference type="SUPFAM" id="SSF52218">
    <property type="entry name" value="Flavoproteins"/>
    <property type="match status" value="1"/>
</dbReference>
<feature type="domain" description="Flavodoxin-like" evidence="3">
    <location>
        <begin position="18"/>
        <end position="192"/>
    </location>
</feature>
<dbReference type="InterPro" id="IPR008254">
    <property type="entry name" value="Flavodoxin/NO_synth"/>
</dbReference>
<dbReference type="NCBIfam" id="NF008316">
    <property type="entry name" value="PRK11104.1"/>
    <property type="match status" value="1"/>
</dbReference>
<evidence type="ECO:0000256" key="1">
    <source>
        <dbReference type="ARBA" id="ARBA00022630"/>
    </source>
</evidence>
<dbReference type="Proteomes" id="UP000306236">
    <property type="component" value="Unassembled WGS sequence"/>
</dbReference>
<dbReference type="PANTHER" id="PTHR38030:SF2">
    <property type="entry name" value="PROTOPORPHYRINOGEN IX DEHYDROGENASE [QUINONE]"/>
    <property type="match status" value="1"/>
</dbReference>
<keyword evidence="1" id="KW-0285">Flavoprotein</keyword>
<comment type="caution">
    <text evidence="4">The sequence shown here is derived from an EMBL/GenBank/DDBJ whole genome shotgun (WGS) entry which is preliminary data.</text>
</comment>
<dbReference type="GO" id="GO:0010181">
    <property type="term" value="F:FMN binding"/>
    <property type="evidence" value="ECO:0007669"/>
    <property type="project" value="InterPro"/>
</dbReference>
<dbReference type="PANTHER" id="PTHR38030">
    <property type="entry name" value="PROTOPORPHYRINOGEN IX DEHYDROGENASE [MENAQUINONE]"/>
    <property type="match status" value="1"/>
</dbReference>
<dbReference type="GO" id="GO:0070819">
    <property type="term" value="F:menaquinone-dependent protoporphyrinogen oxidase activity"/>
    <property type="evidence" value="ECO:0007669"/>
    <property type="project" value="TreeGrafter"/>
</dbReference>
<evidence type="ECO:0000313" key="4">
    <source>
        <dbReference type="EMBL" id="THJ30705.1"/>
    </source>
</evidence>
<proteinExistence type="predicted"/>
<name>A0A4S5BIS9_9BURK</name>
<accession>A0A4S5BIS9</accession>
<dbReference type="EC" id="1.3.5.3" evidence="4"/>
<dbReference type="Gene3D" id="3.40.50.360">
    <property type="match status" value="1"/>
</dbReference>
<dbReference type="OrthoDB" id="9795729at2"/>
<evidence type="ECO:0000313" key="5">
    <source>
        <dbReference type="Proteomes" id="UP000306236"/>
    </source>
</evidence>
<keyword evidence="4" id="KW-0560">Oxidoreductase</keyword>
<dbReference type="InterPro" id="IPR026816">
    <property type="entry name" value="Flavodoxin_dom"/>
</dbReference>
<reference evidence="4 5" key="1">
    <citation type="submission" date="2019-04" db="EMBL/GenBank/DDBJ databases">
        <title>Lampropedia sp YIM MLB12 draf genome.</title>
        <authorList>
            <person name="Wang Y.-X."/>
        </authorList>
    </citation>
    <scope>NUCLEOTIDE SEQUENCE [LARGE SCALE GENOMIC DNA]</scope>
    <source>
        <strain evidence="4 5">YIM MLB12</strain>
    </source>
</reference>
<gene>
    <name evidence="4" type="primary">hemG</name>
    <name evidence="4" type="ORF">E8K88_17385</name>
</gene>
<dbReference type="InterPro" id="IPR029039">
    <property type="entry name" value="Flavoprotein-like_sf"/>
</dbReference>